<comment type="caution">
    <text evidence="6">The sequence shown here is derived from an EMBL/GenBank/DDBJ whole genome shotgun (WGS) entry which is preliminary data.</text>
</comment>
<keyword evidence="3" id="KW-0804">Transcription</keyword>
<dbReference type="SUPFAM" id="SSF46689">
    <property type="entry name" value="Homeodomain-like"/>
    <property type="match status" value="1"/>
</dbReference>
<dbReference type="AlphaFoldDB" id="A0A495K2N6"/>
<evidence type="ECO:0000313" key="7">
    <source>
        <dbReference type="Proteomes" id="UP000274762"/>
    </source>
</evidence>
<dbReference type="Proteomes" id="UP000274762">
    <property type="component" value="Unassembled WGS sequence"/>
</dbReference>
<proteinExistence type="predicted"/>
<evidence type="ECO:0000256" key="4">
    <source>
        <dbReference type="PROSITE-ProRule" id="PRU00335"/>
    </source>
</evidence>
<feature type="DNA-binding region" description="H-T-H motif" evidence="4">
    <location>
        <begin position="38"/>
        <end position="57"/>
    </location>
</feature>
<dbReference type="PANTHER" id="PTHR30055">
    <property type="entry name" value="HTH-TYPE TRANSCRIPTIONAL REGULATOR RUTR"/>
    <property type="match status" value="1"/>
</dbReference>
<keyword evidence="2 4" id="KW-0238">DNA-binding</keyword>
<dbReference type="InterPro" id="IPR036271">
    <property type="entry name" value="Tet_transcr_reg_TetR-rel_C_sf"/>
</dbReference>
<dbReference type="Pfam" id="PF13305">
    <property type="entry name" value="TetR_C_33"/>
    <property type="match status" value="1"/>
</dbReference>
<dbReference type="InterPro" id="IPR009057">
    <property type="entry name" value="Homeodomain-like_sf"/>
</dbReference>
<dbReference type="PROSITE" id="PS50977">
    <property type="entry name" value="HTH_TETR_2"/>
    <property type="match status" value="1"/>
</dbReference>
<reference evidence="6 7" key="1">
    <citation type="submission" date="2018-10" db="EMBL/GenBank/DDBJ databases">
        <title>Sequencing the genomes of 1000 actinobacteria strains.</title>
        <authorList>
            <person name="Klenk H.-P."/>
        </authorList>
    </citation>
    <scope>NUCLEOTIDE SEQUENCE [LARGE SCALE GENOMIC DNA]</scope>
    <source>
        <strain evidence="6 7">DSM 44343</strain>
    </source>
</reference>
<feature type="domain" description="HTH tetR-type" evidence="5">
    <location>
        <begin position="15"/>
        <end position="75"/>
    </location>
</feature>
<evidence type="ECO:0000256" key="3">
    <source>
        <dbReference type="ARBA" id="ARBA00023163"/>
    </source>
</evidence>
<keyword evidence="1" id="KW-0805">Transcription regulation</keyword>
<dbReference type="PANTHER" id="PTHR30055:SF220">
    <property type="entry name" value="TETR-FAMILY REGULATORY PROTEIN"/>
    <property type="match status" value="1"/>
</dbReference>
<evidence type="ECO:0000313" key="6">
    <source>
        <dbReference type="EMBL" id="RKR95055.1"/>
    </source>
</evidence>
<dbReference type="InterPro" id="IPR050109">
    <property type="entry name" value="HTH-type_TetR-like_transc_reg"/>
</dbReference>
<dbReference type="Gene3D" id="1.10.357.10">
    <property type="entry name" value="Tetracycline Repressor, domain 2"/>
    <property type="match status" value="1"/>
</dbReference>
<gene>
    <name evidence="6" type="ORF">DFJ75_1864</name>
</gene>
<dbReference type="Pfam" id="PF00440">
    <property type="entry name" value="TetR_N"/>
    <property type="match status" value="1"/>
</dbReference>
<name>A0A495K2N6_WILMA</name>
<dbReference type="InterPro" id="IPR001647">
    <property type="entry name" value="HTH_TetR"/>
</dbReference>
<sequence>MSTPLVDTVYMADPPDTRALLVQAGIELVDSAGLASVGLRSIARHAGVSHGAPRRYFPTHRSLLAAIAAAGLDDLKTAMAESDSEPSTSPNTTLSAMARAYVDFAARRPGMFELLFRHDLLEGGGENLRGTTIPMLTTVEGLVATVVGRDQASSRALLLWASIHGIAALTATRALDVFETDLDAMVTDAVFVHLHAAAEQ</sequence>
<dbReference type="SUPFAM" id="SSF48498">
    <property type="entry name" value="Tetracyclin repressor-like, C-terminal domain"/>
    <property type="match status" value="1"/>
</dbReference>
<evidence type="ECO:0000256" key="1">
    <source>
        <dbReference type="ARBA" id="ARBA00023015"/>
    </source>
</evidence>
<dbReference type="GO" id="GO:0003700">
    <property type="term" value="F:DNA-binding transcription factor activity"/>
    <property type="evidence" value="ECO:0007669"/>
    <property type="project" value="TreeGrafter"/>
</dbReference>
<dbReference type="InterPro" id="IPR025996">
    <property type="entry name" value="MT1864/Rv1816-like_C"/>
</dbReference>
<dbReference type="EMBL" id="RBKV01000001">
    <property type="protein sequence ID" value="RKR95055.1"/>
    <property type="molecule type" value="Genomic_DNA"/>
</dbReference>
<accession>A0A495K2N6</accession>
<protein>
    <submittedName>
        <fullName evidence="6">TetR family transcriptional regulator</fullName>
    </submittedName>
</protein>
<dbReference type="GO" id="GO:0000976">
    <property type="term" value="F:transcription cis-regulatory region binding"/>
    <property type="evidence" value="ECO:0007669"/>
    <property type="project" value="TreeGrafter"/>
</dbReference>
<evidence type="ECO:0000256" key="2">
    <source>
        <dbReference type="ARBA" id="ARBA00023125"/>
    </source>
</evidence>
<evidence type="ECO:0000259" key="5">
    <source>
        <dbReference type="PROSITE" id="PS50977"/>
    </source>
</evidence>
<organism evidence="6 7">
    <name type="scientific">Williamsia marianensis</name>
    <dbReference type="NCBI Taxonomy" id="85044"/>
    <lineage>
        <taxon>Bacteria</taxon>
        <taxon>Bacillati</taxon>
        <taxon>Actinomycetota</taxon>
        <taxon>Actinomycetes</taxon>
        <taxon>Mycobacteriales</taxon>
        <taxon>Nocardiaceae</taxon>
        <taxon>Williamsia</taxon>
    </lineage>
</organism>